<dbReference type="Pfam" id="PF07647">
    <property type="entry name" value="SAM_2"/>
    <property type="match status" value="1"/>
</dbReference>
<protein>
    <recommendedName>
        <fullName evidence="2">SAM domain-containing protein</fullName>
    </recommendedName>
</protein>
<keyword evidence="4" id="KW-1185">Reference proteome</keyword>
<dbReference type="Proteomes" id="UP001497472">
    <property type="component" value="Unassembled WGS sequence"/>
</dbReference>
<organism evidence="3 4">
    <name type="scientific">Leptosia nina</name>
    <dbReference type="NCBI Taxonomy" id="320188"/>
    <lineage>
        <taxon>Eukaryota</taxon>
        <taxon>Metazoa</taxon>
        <taxon>Ecdysozoa</taxon>
        <taxon>Arthropoda</taxon>
        <taxon>Hexapoda</taxon>
        <taxon>Insecta</taxon>
        <taxon>Pterygota</taxon>
        <taxon>Neoptera</taxon>
        <taxon>Endopterygota</taxon>
        <taxon>Lepidoptera</taxon>
        <taxon>Glossata</taxon>
        <taxon>Ditrysia</taxon>
        <taxon>Papilionoidea</taxon>
        <taxon>Pieridae</taxon>
        <taxon>Pierinae</taxon>
        <taxon>Leptosia</taxon>
    </lineage>
</organism>
<evidence type="ECO:0000313" key="3">
    <source>
        <dbReference type="EMBL" id="CAK1552082.1"/>
    </source>
</evidence>
<feature type="domain" description="SAM" evidence="2">
    <location>
        <begin position="35"/>
        <end position="86"/>
    </location>
</feature>
<reference evidence="3 4" key="1">
    <citation type="submission" date="2023-11" db="EMBL/GenBank/DDBJ databases">
        <authorList>
            <person name="Okamura Y."/>
        </authorList>
    </citation>
    <scope>NUCLEOTIDE SEQUENCE [LARGE SCALE GENOMIC DNA]</scope>
</reference>
<sequence length="215" mass="24398">MESETMENTQTLMPQQMVVDTIDPTGFDLTISALLVGLDAEKYLPIFRKHNIGQCTLMELNDEDLIKLGVEDKYIRNKLLDEVKHLPIYQETILKMPRNSSNLGPMEIIDILEESSQHLYRIYLSMMANSIALKKSKKVIDCLLHEDKYASDICLSSLSHMTNILNSMDISLHTKFKVLSSNSNRNRNKKIIVGTVGSAVIVLLSVLFVRSLKQL</sequence>
<keyword evidence="1" id="KW-0812">Transmembrane</keyword>
<keyword evidence="1" id="KW-1133">Transmembrane helix</keyword>
<evidence type="ECO:0000256" key="1">
    <source>
        <dbReference type="SAM" id="Phobius"/>
    </source>
</evidence>
<dbReference type="InterPro" id="IPR013761">
    <property type="entry name" value="SAM/pointed_sf"/>
</dbReference>
<evidence type="ECO:0000313" key="4">
    <source>
        <dbReference type="Proteomes" id="UP001497472"/>
    </source>
</evidence>
<dbReference type="SUPFAM" id="SSF47769">
    <property type="entry name" value="SAM/Pointed domain"/>
    <property type="match status" value="1"/>
</dbReference>
<accession>A0AAV1JRW8</accession>
<dbReference type="InterPro" id="IPR001660">
    <property type="entry name" value="SAM"/>
</dbReference>
<gene>
    <name evidence="3" type="ORF">LNINA_LOCUS11161</name>
</gene>
<evidence type="ECO:0000259" key="2">
    <source>
        <dbReference type="Pfam" id="PF07647"/>
    </source>
</evidence>
<keyword evidence="1" id="KW-0472">Membrane</keyword>
<feature type="transmembrane region" description="Helical" evidence="1">
    <location>
        <begin position="191"/>
        <end position="209"/>
    </location>
</feature>
<dbReference type="Gene3D" id="1.10.150.50">
    <property type="entry name" value="Transcription Factor, Ets-1"/>
    <property type="match status" value="1"/>
</dbReference>
<dbReference type="AlphaFoldDB" id="A0AAV1JRW8"/>
<dbReference type="EMBL" id="CAVLEF010000132">
    <property type="protein sequence ID" value="CAK1552082.1"/>
    <property type="molecule type" value="Genomic_DNA"/>
</dbReference>
<name>A0AAV1JRW8_9NEOP</name>
<proteinExistence type="predicted"/>
<comment type="caution">
    <text evidence="3">The sequence shown here is derived from an EMBL/GenBank/DDBJ whole genome shotgun (WGS) entry which is preliminary data.</text>
</comment>